<feature type="compositionally biased region" description="Acidic residues" evidence="1">
    <location>
        <begin position="577"/>
        <end position="588"/>
    </location>
</feature>
<dbReference type="InterPro" id="IPR006652">
    <property type="entry name" value="Kelch_1"/>
</dbReference>
<feature type="compositionally biased region" description="Basic and acidic residues" evidence="1">
    <location>
        <begin position="52"/>
        <end position="61"/>
    </location>
</feature>
<feature type="region of interest" description="Disordered" evidence="1">
    <location>
        <begin position="718"/>
        <end position="737"/>
    </location>
</feature>
<sequence>MLSPDSKEELSRSERDTQLLDLKNPFTNNKWLNKTKKKQKLQNDELEEGEVQSEKHLESKSKTAPNYPLERWGHQTVVVGQYMYLIGGYIDDIYPQVAREQIYRLDCETYEWEKVMCNASSAPEHRDSHSLCLIQGKIYLFGGKTADERVKNDIAVFDTKKHEWKKIDATGTLPLVRESHQACSLEDRYMIVFGGTNGKEAEELVVYDDMYIFDTQTNAWREVTNKHGFQIEARDSFSMTNVNGFVYVFGGQGKSVGKDDVFYNDFYKLKFNMLGDGKSETVEILTVISQNEDKKPCVRASHSMCVFKDRYIFIIAGERQETKLDDIWAYDIEDNIWIEVPHKKHRCPLKPIISLSSSVYQDQIIIFGGLLKEDNNFHSDQTLVLQLNYVEENKNHSNSQENKKTCNTCEVVYNLTDQQIEKQKQLEQALKNNQIDDEDNIRIDVDREDIQLKHPEVFENENRGEDGGNETEVDKPKLKENDQNSKQSKQNSGTEQQMIDEDKQENTNDDQANSNQQGDEQVDKNLNQQAESEKKVEASNEKIYDDVKENQESQIIEKNENEMDTETDGKIVKKDENDIDEEQEEDQDASIKEENDEKRSGSGAKLDQFDVDSKDDSVLESEEKLRQQEINKALKKEMASQGHQHQHQQLQEDSILTIRQPYISMSFLNSIANLIGWPFSAFGLLVHNAKSQFASTIQINLMCQKKRETYINTQAQAANQQNKTGSSQNLQDANQGLNNNNQSKCNGFLLNQPIDKNVIDNHNLFLQIYDDSEGFPHNDFVDIMYKFDSYKVIQYNKAHKELIQDEIQLQSKAQYGNNIKLAGLRLGQNVLFISKNKTYNILNVGLISSSGKINPNLQECIIFLFSIDMKKKVYLTESGDQNKRIILNNIAHLMNEEQLFKHDKGNYIYIFDLKRIPLTGREGYEFQYSPNKPDIVAKKKNFFKEKKEHVEKLIDYSLKSYLQHLYVKTPENMHFCINGQRYEFLSYQNILTKQKGMRFLKELNIDNFPMVRDSGKVTIYEQTNYNLDQSASTQPQAAQTTQEQDQSNTETKEGTTTRKNTSAEQHQGILLYQDERLIGRAESNHFGSYFIEKIINKSKNQSNLFKYVGVIELDKFFSPNLFYNGLENSFQEAAVRQCLKQFLKAQKQQTQAKSDKIRSRSSDNIEEPELRKELKTD</sequence>
<dbReference type="Gene3D" id="2.120.10.80">
    <property type="entry name" value="Kelch-type beta propeller"/>
    <property type="match status" value="2"/>
</dbReference>
<evidence type="ECO:0000313" key="3">
    <source>
        <dbReference type="Proteomes" id="UP000009168"/>
    </source>
</evidence>
<dbReference type="InterPro" id="IPR011043">
    <property type="entry name" value="Gal_Oxase/kelch_b-propeller"/>
</dbReference>
<feature type="compositionally biased region" description="Low complexity" evidence="1">
    <location>
        <begin position="1029"/>
        <end position="1047"/>
    </location>
</feature>
<dbReference type="STRING" id="312017.Q235F9"/>
<protein>
    <submittedName>
        <fullName evidence="2">Kelch motif protein</fullName>
    </submittedName>
</protein>
<dbReference type="GeneID" id="7843058"/>
<keyword evidence="3" id="KW-1185">Reference proteome</keyword>
<dbReference type="OrthoDB" id="292123at2759"/>
<feature type="region of interest" description="Disordered" evidence="1">
    <location>
        <begin position="1148"/>
        <end position="1177"/>
    </location>
</feature>
<feature type="compositionally biased region" description="Basic and acidic residues" evidence="1">
    <location>
        <begin position="531"/>
        <end position="576"/>
    </location>
</feature>
<dbReference type="RefSeq" id="XP_001012389.2">
    <property type="nucleotide sequence ID" value="XM_001012389.2"/>
</dbReference>
<feature type="region of interest" description="Disordered" evidence="1">
    <location>
        <begin position="1029"/>
        <end position="1065"/>
    </location>
</feature>
<dbReference type="EMBL" id="GG662763">
    <property type="protein sequence ID" value="EAR92144.2"/>
    <property type="molecule type" value="Genomic_DNA"/>
</dbReference>
<feature type="compositionally biased region" description="Polar residues" evidence="1">
    <location>
        <begin position="509"/>
        <end position="530"/>
    </location>
</feature>
<dbReference type="Pfam" id="PF24681">
    <property type="entry name" value="Kelch_KLHDC2_KLHL20_DRC7"/>
    <property type="match status" value="1"/>
</dbReference>
<dbReference type="HOGENOM" id="CLU_273586_0_0_1"/>
<dbReference type="KEGG" id="tet:TTHERM_00802420"/>
<feature type="compositionally biased region" description="Polar residues" evidence="1">
    <location>
        <begin position="723"/>
        <end position="737"/>
    </location>
</feature>
<gene>
    <name evidence="2" type="ORF">TTHERM_00802420</name>
</gene>
<dbReference type="PANTHER" id="PTHR23244">
    <property type="entry name" value="KELCH REPEAT DOMAIN"/>
    <property type="match status" value="1"/>
</dbReference>
<dbReference type="InParanoid" id="Q235F9"/>
<evidence type="ECO:0000256" key="1">
    <source>
        <dbReference type="SAM" id="MobiDB-lite"/>
    </source>
</evidence>
<dbReference type="InterPro" id="IPR015915">
    <property type="entry name" value="Kelch-typ_b-propeller"/>
</dbReference>
<organism evidence="2 3">
    <name type="scientific">Tetrahymena thermophila (strain SB210)</name>
    <dbReference type="NCBI Taxonomy" id="312017"/>
    <lineage>
        <taxon>Eukaryota</taxon>
        <taxon>Sar</taxon>
        <taxon>Alveolata</taxon>
        <taxon>Ciliophora</taxon>
        <taxon>Intramacronucleata</taxon>
        <taxon>Oligohymenophorea</taxon>
        <taxon>Hymenostomatida</taxon>
        <taxon>Tetrahymenina</taxon>
        <taxon>Tetrahymenidae</taxon>
        <taxon>Tetrahymena</taxon>
    </lineage>
</organism>
<accession>Q235F9</accession>
<dbReference type="Pfam" id="PF01344">
    <property type="entry name" value="Kelch_1"/>
    <property type="match status" value="1"/>
</dbReference>
<feature type="compositionally biased region" description="Polar residues" evidence="1">
    <location>
        <begin position="484"/>
        <end position="497"/>
    </location>
</feature>
<dbReference type="Proteomes" id="UP000009168">
    <property type="component" value="Unassembled WGS sequence"/>
</dbReference>
<feature type="region of interest" description="Disordered" evidence="1">
    <location>
        <begin position="452"/>
        <end position="623"/>
    </location>
</feature>
<name>Q235F9_TETTS</name>
<feature type="compositionally biased region" description="Basic and acidic residues" evidence="1">
    <location>
        <begin position="607"/>
        <end position="623"/>
    </location>
</feature>
<evidence type="ECO:0000313" key="2">
    <source>
        <dbReference type="EMBL" id="EAR92144.2"/>
    </source>
</evidence>
<feature type="compositionally biased region" description="Basic and acidic residues" evidence="1">
    <location>
        <begin position="589"/>
        <end position="600"/>
    </location>
</feature>
<dbReference type="AlphaFoldDB" id="Q235F9"/>
<feature type="region of interest" description="Disordered" evidence="1">
    <location>
        <begin position="33"/>
        <end position="63"/>
    </location>
</feature>
<proteinExistence type="predicted"/>
<feature type="compositionally biased region" description="Basic and acidic residues" evidence="1">
    <location>
        <begin position="452"/>
        <end position="483"/>
    </location>
</feature>
<dbReference type="SUPFAM" id="SSF50965">
    <property type="entry name" value="Galactose oxidase, central domain"/>
    <property type="match status" value="1"/>
</dbReference>
<reference evidence="3" key="1">
    <citation type="journal article" date="2006" name="PLoS Biol.">
        <title>Macronuclear genome sequence of the ciliate Tetrahymena thermophila, a model eukaryote.</title>
        <authorList>
            <person name="Eisen J.A."/>
            <person name="Coyne R.S."/>
            <person name="Wu M."/>
            <person name="Wu D."/>
            <person name="Thiagarajan M."/>
            <person name="Wortman J.R."/>
            <person name="Badger J.H."/>
            <person name="Ren Q."/>
            <person name="Amedeo P."/>
            <person name="Jones K.M."/>
            <person name="Tallon L.J."/>
            <person name="Delcher A.L."/>
            <person name="Salzberg S.L."/>
            <person name="Silva J.C."/>
            <person name="Haas B.J."/>
            <person name="Majoros W.H."/>
            <person name="Farzad M."/>
            <person name="Carlton J.M."/>
            <person name="Smith R.K. Jr."/>
            <person name="Garg J."/>
            <person name="Pearlman R.E."/>
            <person name="Karrer K.M."/>
            <person name="Sun L."/>
            <person name="Manning G."/>
            <person name="Elde N.C."/>
            <person name="Turkewitz A.P."/>
            <person name="Asai D.J."/>
            <person name="Wilkes D.E."/>
            <person name="Wang Y."/>
            <person name="Cai H."/>
            <person name="Collins K."/>
            <person name="Stewart B.A."/>
            <person name="Lee S.R."/>
            <person name="Wilamowska K."/>
            <person name="Weinberg Z."/>
            <person name="Ruzzo W.L."/>
            <person name="Wloga D."/>
            <person name="Gaertig J."/>
            <person name="Frankel J."/>
            <person name="Tsao C.-C."/>
            <person name="Gorovsky M.A."/>
            <person name="Keeling P.J."/>
            <person name="Waller R.F."/>
            <person name="Patron N.J."/>
            <person name="Cherry J.M."/>
            <person name="Stover N.A."/>
            <person name="Krieger C.J."/>
            <person name="del Toro C."/>
            <person name="Ryder H.F."/>
            <person name="Williamson S.C."/>
            <person name="Barbeau R.A."/>
            <person name="Hamilton E.P."/>
            <person name="Orias E."/>
        </authorList>
    </citation>
    <scope>NUCLEOTIDE SEQUENCE [LARGE SCALE GENOMIC DNA]</scope>
    <source>
        <strain evidence="3">SB210</strain>
    </source>
</reference>
<feature type="compositionally biased region" description="Basic and acidic residues" evidence="1">
    <location>
        <begin position="1153"/>
        <end position="1177"/>
    </location>
</feature>
<dbReference type="eggNOG" id="KOG0379">
    <property type="taxonomic scope" value="Eukaryota"/>
</dbReference>